<protein>
    <recommendedName>
        <fullName evidence="3">C-type lectin domain-containing protein</fullName>
    </recommendedName>
</protein>
<organism evidence="4 5">
    <name type="scientific">Labrus bergylta</name>
    <name type="common">ballan wrasse</name>
    <dbReference type="NCBI Taxonomy" id="56723"/>
    <lineage>
        <taxon>Eukaryota</taxon>
        <taxon>Metazoa</taxon>
        <taxon>Chordata</taxon>
        <taxon>Craniata</taxon>
        <taxon>Vertebrata</taxon>
        <taxon>Euteleostomi</taxon>
        <taxon>Actinopterygii</taxon>
        <taxon>Neopterygii</taxon>
        <taxon>Teleostei</taxon>
        <taxon>Neoteleostei</taxon>
        <taxon>Acanthomorphata</taxon>
        <taxon>Eupercaria</taxon>
        <taxon>Labriformes</taxon>
        <taxon>Labridae</taxon>
        <taxon>Labrus</taxon>
    </lineage>
</organism>
<dbReference type="Proteomes" id="UP000261660">
    <property type="component" value="Unplaced"/>
</dbReference>
<feature type="chain" id="PRO_5018686535" description="C-type lectin domain-containing protein" evidence="2">
    <location>
        <begin position="18"/>
        <end position="164"/>
    </location>
</feature>
<sequence length="164" mass="19154">DFLQSLLLSLFPFVSLGQINGDKRYVYYSDARSWAYSLELCRSEHTDMAYIKSEQDMADVIQIIKTWYGSIILEKKVWIGLFSDAWMWADGSQNSFRNWLVYKPDRENCAAFSVPYKGRWVDAQCNQENTFICQGGEYLIRKLNNFSDLLANLSFHFNRNLIVG</sequence>
<reference evidence="4" key="2">
    <citation type="submission" date="2025-09" db="UniProtKB">
        <authorList>
            <consortium name="Ensembl"/>
        </authorList>
    </citation>
    <scope>IDENTIFICATION</scope>
</reference>
<keyword evidence="2" id="KW-0732">Signal</keyword>
<feature type="domain" description="C-type lectin" evidence="3">
    <location>
        <begin position="20"/>
        <end position="134"/>
    </location>
</feature>
<dbReference type="Gene3D" id="3.10.100.10">
    <property type="entry name" value="Mannose-Binding Protein A, subunit A"/>
    <property type="match status" value="1"/>
</dbReference>
<dbReference type="PANTHER" id="PTHR45784:SF3">
    <property type="entry name" value="C-TYPE LECTIN DOMAIN FAMILY 4 MEMBER K-LIKE-RELATED"/>
    <property type="match status" value="1"/>
</dbReference>
<evidence type="ECO:0000259" key="3">
    <source>
        <dbReference type="PROSITE" id="PS50041"/>
    </source>
</evidence>
<dbReference type="AlphaFoldDB" id="A0A3Q3EN74"/>
<dbReference type="SMART" id="SM00034">
    <property type="entry name" value="CLECT"/>
    <property type="match status" value="1"/>
</dbReference>
<dbReference type="SUPFAM" id="SSF56436">
    <property type="entry name" value="C-type lectin-like"/>
    <property type="match status" value="1"/>
</dbReference>
<name>A0A3Q3EN74_9LABR</name>
<dbReference type="InterPro" id="IPR001304">
    <property type="entry name" value="C-type_lectin-like"/>
</dbReference>
<dbReference type="InterPro" id="IPR016186">
    <property type="entry name" value="C-type_lectin-like/link_sf"/>
</dbReference>
<dbReference type="PROSITE" id="PS00615">
    <property type="entry name" value="C_TYPE_LECTIN_1"/>
    <property type="match status" value="1"/>
</dbReference>
<dbReference type="PANTHER" id="PTHR45784">
    <property type="entry name" value="C-TYPE LECTIN DOMAIN FAMILY 20 MEMBER A-RELATED"/>
    <property type="match status" value="1"/>
</dbReference>
<dbReference type="PROSITE" id="PS50041">
    <property type="entry name" value="C_TYPE_LECTIN_2"/>
    <property type="match status" value="1"/>
</dbReference>
<dbReference type="InterPro" id="IPR018378">
    <property type="entry name" value="C-type_lectin_CS"/>
</dbReference>
<evidence type="ECO:0000256" key="1">
    <source>
        <dbReference type="ARBA" id="ARBA00023157"/>
    </source>
</evidence>
<reference evidence="4" key="1">
    <citation type="submission" date="2025-08" db="UniProtKB">
        <authorList>
            <consortium name="Ensembl"/>
        </authorList>
    </citation>
    <scope>IDENTIFICATION</scope>
</reference>
<accession>A0A3Q3EN74</accession>
<dbReference type="GeneTree" id="ENSGT00940000177540"/>
<evidence type="ECO:0000256" key="2">
    <source>
        <dbReference type="SAM" id="SignalP"/>
    </source>
</evidence>
<dbReference type="STRING" id="56723.ENSLBEP00000007527"/>
<dbReference type="Pfam" id="PF00059">
    <property type="entry name" value="Lectin_C"/>
    <property type="match status" value="1"/>
</dbReference>
<dbReference type="Ensembl" id="ENSLBET00000007919.1">
    <property type="protein sequence ID" value="ENSLBEP00000007527.1"/>
    <property type="gene ID" value="ENSLBEG00000005821.1"/>
</dbReference>
<dbReference type="InParanoid" id="A0A3Q3EN74"/>
<evidence type="ECO:0000313" key="5">
    <source>
        <dbReference type="Proteomes" id="UP000261660"/>
    </source>
</evidence>
<keyword evidence="1" id="KW-1015">Disulfide bond</keyword>
<proteinExistence type="predicted"/>
<dbReference type="CDD" id="cd00037">
    <property type="entry name" value="CLECT"/>
    <property type="match status" value="1"/>
</dbReference>
<dbReference type="InterPro" id="IPR016187">
    <property type="entry name" value="CTDL_fold"/>
</dbReference>
<keyword evidence="5" id="KW-1185">Reference proteome</keyword>
<evidence type="ECO:0000313" key="4">
    <source>
        <dbReference type="Ensembl" id="ENSLBEP00000007527.1"/>
    </source>
</evidence>
<feature type="signal peptide" evidence="2">
    <location>
        <begin position="1"/>
        <end position="17"/>
    </location>
</feature>